<reference evidence="1" key="1">
    <citation type="submission" date="2021-12" db="EMBL/GenBank/DDBJ databases">
        <title>Curvularia clavata genome.</title>
        <authorList>
            <person name="Cao Y."/>
        </authorList>
    </citation>
    <scope>NUCLEOTIDE SEQUENCE</scope>
    <source>
        <strain evidence="1">Yc1106</strain>
    </source>
</reference>
<dbReference type="EMBL" id="CP089275">
    <property type="protein sequence ID" value="USP75483.1"/>
    <property type="molecule type" value="Genomic_DNA"/>
</dbReference>
<dbReference type="VEuPathDB" id="FungiDB:yc1106_02757"/>
<organism evidence="1 2">
    <name type="scientific">Curvularia clavata</name>
    <dbReference type="NCBI Taxonomy" id="95742"/>
    <lineage>
        <taxon>Eukaryota</taxon>
        <taxon>Fungi</taxon>
        <taxon>Dikarya</taxon>
        <taxon>Ascomycota</taxon>
        <taxon>Pezizomycotina</taxon>
        <taxon>Dothideomycetes</taxon>
        <taxon>Pleosporomycetidae</taxon>
        <taxon>Pleosporales</taxon>
        <taxon>Pleosporineae</taxon>
        <taxon>Pleosporaceae</taxon>
        <taxon>Curvularia</taxon>
    </lineage>
</organism>
<keyword evidence="2" id="KW-1185">Reference proteome</keyword>
<evidence type="ECO:0000313" key="1">
    <source>
        <dbReference type="EMBL" id="USP75483.1"/>
    </source>
</evidence>
<evidence type="ECO:0000313" key="2">
    <source>
        <dbReference type="Proteomes" id="UP001056012"/>
    </source>
</evidence>
<sequence length="639" mass="72111">MPAPHPDEIRRRLQAARALDHRPSAVRSALSEHRRHILARSEDIGIPTKMFEQTLTPVDSPSIKLDPYRATHTSLQATNVSVDPGSLQYPLLPKSLQQELALPEADGPGKLSSPPQLGHVSSDHPRHLSIRSLITIVTALILCTLYSTTRFQKSTTIPDSWKAERLEGYINAVTEIDVHTLGVDIMGLVQIANSSIARAARSEHDAALHLHSSLIRPLQKADPHRGQLRALMLLAEHLQELDRRVNVTVETLDATKVLVDDALNVTQKRYDEQVTSRLLYVREAANPRKASPVLQRTEQNLEVYAMRIAELANGTRSISALSGIIHDSSREWKQYQQELQWIDQGQPTMKREKATATDQDWQDWHNSIDIEREILVIYKDAVVDMFSASPHIQWDNVVERLRDLESPLSLFDGHEALQKHVETTNIRTIPAIALIAVALNNHAVFHNQPFKFCWSNVSPSSGEESLFMTFGAWSAKETEDWKSASPGFRAKWCTVWESAIRPSSRAMRIPYTRKKTMDFLHNTVTTMDIGKLTWAESCISKRGQVHPGELVFIPGYKNNAHRGQCMTSGDLHGVLRAYFLESRSHKSWHTLKLQALTAIQNQRRSGKQHTATFWRDVRDVVAGSEKVSPMVKKPVDDQS</sequence>
<dbReference type="Proteomes" id="UP001056012">
    <property type="component" value="Chromosome 2"/>
</dbReference>
<accession>A0A9Q8Z7W4</accession>
<dbReference type="OrthoDB" id="3675931at2759"/>
<protein>
    <submittedName>
        <fullName evidence="1">Uncharacterized protein</fullName>
    </submittedName>
</protein>
<proteinExistence type="predicted"/>
<name>A0A9Q8Z7W4_CURCL</name>
<dbReference type="AlphaFoldDB" id="A0A9Q8Z7W4"/>
<gene>
    <name evidence="1" type="ORF">yc1106_02757</name>
</gene>